<gene>
    <name evidence="1" type="ORF">A7Q00_04295</name>
</gene>
<dbReference type="STRING" id="1795832.A7Q00_04295"/>
<dbReference type="EMBL" id="LXSQ01000012">
    <property type="protein sequence ID" value="OAM43643.1"/>
    <property type="molecule type" value="Genomic_DNA"/>
</dbReference>
<dbReference type="RefSeq" id="WP_064089393.1">
    <property type="nucleotide sequence ID" value="NZ_LXSQ01000012.1"/>
</dbReference>
<protein>
    <recommendedName>
        <fullName evidence="3">Pentapeptide repeat-containing protein</fullName>
    </recommendedName>
</protein>
<proteinExistence type="predicted"/>
<name>A0A1B6VZF4_9NEIS</name>
<accession>A0A1B6VZF4</accession>
<dbReference type="Proteomes" id="UP000077726">
    <property type="component" value="Unassembled WGS sequence"/>
</dbReference>
<sequence length="333" mass="37836">MAISIKLKRRWDVYTTLEEILSATQNLSVSPFGLTEGGLQDFRGIKLIGERAQVPLRNGYMWENISKPLHTSLSYADFSGSVWQYFAIEETDDFIPVIDHVIFDESMFQLSAYAICGNGATFLSCSFAGCKYKWGDFIGATLKDCRFTQIKKNIRLKFNSCKLLENCLFSGEIHKALFGHSNLKNCTFEGLLYDCSFEGVEKIGNLRKGEIIPPEKVDNRMDGLDFSKADIIMCSLWSFCYLDKVKPSKNNCVFKVTDEFHNYLLTAIESSDSPLKEKLIEYAKLFYAPHTTTPYKVAHPNNFSFKHPEEAELSQQLYDFVCKAAEATGCRIC</sequence>
<evidence type="ECO:0000313" key="2">
    <source>
        <dbReference type="Proteomes" id="UP000077726"/>
    </source>
</evidence>
<dbReference type="AlphaFoldDB" id="A0A1B6VZF4"/>
<dbReference type="Gene3D" id="2.160.20.80">
    <property type="entry name" value="E3 ubiquitin-protein ligase SopA"/>
    <property type="match status" value="1"/>
</dbReference>
<keyword evidence="2" id="KW-1185">Reference proteome</keyword>
<dbReference type="SUPFAM" id="SSF141571">
    <property type="entry name" value="Pentapeptide repeat-like"/>
    <property type="match status" value="1"/>
</dbReference>
<comment type="caution">
    <text evidence="1">The sequence shown here is derived from an EMBL/GenBank/DDBJ whole genome shotgun (WGS) entry which is preliminary data.</text>
</comment>
<evidence type="ECO:0008006" key="3">
    <source>
        <dbReference type="Google" id="ProtNLM"/>
    </source>
</evidence>
<evidence type="ECO:0000313" key="1">
    <source>
        <dbReference type="EMBL" id="OAM43643.1"/>
    </source>
</evidence>
<organism evidence="1 2">
    <name type="scientific">Eikenella halliae</name>
    <dbReference type="NCBI Taxonomy" id="1795832"/>
    <lineage>
        <taxon>Bacteria</taxon>
        <taxon>Pseudomonadati</taxon>
        <taxon>Pseudomonadota</taxon>
        <taxon>Betaproteobacteria</taxon>
        <taxon>Neisseriales</taxon>
        <taxon>Neisseriaceae</taxon>
        <taxon>Eikenella</taxon>
    </lineage>
</organism>
<dbReference type="OrthoDB" id="156143at2"/>
<reference evidence="2" key="1">
    <citation type="submission" date="2016-05" db="EMBL/GenBank/DDBJ databases">
        <title>Draft genome of Corynebacterium afermentans subsp. afermentans LCDC 88199T.</title>
        <authorList>
            <person name="Bernier A.-M."/>
            <person name="Bernard K."/>
        </authorList>
    </citation>
    <scope>NUCLEOTIDE SEQUENCE [LARGE SCALE GENOMIC DNA]</scope>
    <source>
        <strain evidence="2">NML130454</strain>
    </source>
</reference>